<organism evidence="2">
    <name type="scientific">mine drainage metagenome</name>
    <dbReference type="NCBI Taxonomy" id="410659"/>
    <lineage>
        <taxon>unclassified sequences</taxon>
        <taxon>metagenomes</taxon>
        <taxon>ecological metagenomes</taxon>
    </lineage>
</organism>
<dbReference type="EMBL" id="MLJW01000204">
    <property type="protein sequence ID" value="OIQ93615.1"/>
    <property type="molecule type" value="Genomic_DNA"/>
</dbReference>
<name>A0A1J5RNT0_9ZZZZ</name>
<comment type="caution">
    <text evidence="2">The sequence shown here is derived from an EMBL/GenBank/DDBJ whole genome shotgun (WGS) entry which is preliminary data.</text>
</comment>
<evidence type="ECO:0000313" key="2">
    <source>
        <dbReference type="EMBL" id="OIQ93615.1"/>
    </source>
</evidence>
<accession>A0A1J5RNT0</accession>
<proteinExistence type="predicted"/>
<sequence length="67" mass="7390">MAARDGKIQIKVFGVAGEPLSAPASNSRVDVSVLRLARLIGRQMAREQFERQQESHGSSGRKKREPT</sequence>
<feature type="region of interest" description="Disordered" evidence="1">
    <location>
        <begin position="47"/>
        <end position="67"/>
    </location>
</feature>
<dbReference type="AlphaFoldDB" id="A0A1J5RNT0"/>
<gene>
    <name evidence="2" type="ORF">GALL_244630</name>
</gene>
<reference evidence="2" key="1">
    <citation type="submission" date="2016-10" db="EMBL/GenBank/DDBJ databases">
        <title>Sequence of Gallionella enrichment culture.</title>
        <authorList>
            <person name="Poehlein A."/>
            <person name="Muehling M."/>
            <person name="Daniel R."/>
        </authorList>
    </citation>
    <scope>NUCLEOTIDE SEQUENCE</scope>
</reference>
<protein>
    <submittedName>
        <fullName evidence="2">Uncharacterized protein</fullName>
    </submittedName>
</protein>
<evidence type="ECO:0000256" key="1">
    <source>
        <dbReference type="SAM" id="MobiDB-lite"/>
    </source>
</evidence>